<accession>A0AAV5TNA0</accession>
<evidence type="ECO:0000256" key="4">
    <source>
        <dbReference type="ARBA" id="ARBA00004657"/>
    </source>
</evidence>
<evidence type="ECO:0000256" key="5">
    <source>
        <dbReference type="ARBA" id="ARBA00022490"/>
    </source>
</evidence>
<dbReference type="PANTHER" id="PTHR13034">
    <property type="entry name" value="DYNACTIN P62 SUBUNIT"/>
    <property type="match status" value="1"/>
</dbReference>
<keyword evidence="10" id="KW-0175">Coiled coil</keyword>
<sequence length="421" mass="47742">MVSLLQLDRILYECSCSEWAPLCRLFYCRHCSILRCPACTANEIDCTFCGTCLENVPVGEARVRKNRCTNCYQCPICSSTLSAHNSGEAIYLSCSTCKWSTFESDIQQQATAGNWKVHENPYEADLNSVLEQMKQYELNEKAQRDILKRRSNVVGSRLTDRFGLQQMYQKRKQALEKPTWLAPEKEPVTELNELSDEHITECLDLSKCPSLESRIKQPLAGDTECRPIRMPLKGRRVLRCTHCTHNLSKLEYSPSSIVFKIQYFARTYVPEIRLWQETKLGVGGVSSVFISVVNESVAKADVTLIYVQLANASLLQVVILANNDESCLECETPVVEFTLPAHDENSDQSSHSISSMTPGDDTIVLRKRNRVGLKLNVKVVENREVNILSLILKWKNELTSMTSDKGKDWRETRVKVVLGKS</sequence>
<keyword evidence="11" id="KW-0206">Cytoskeleton</keyword>
<keyword evidence="5" id="KW-0963">Cytoplasm</keyword>
<comment type="subunit">
    <text evidence="14">Subunit of dynactin, a multiprotein complex part of a tripartite complex with dynein and a adapter, such as BICDL1, BICD2 or HOOK3. The dynactin complex is built around ACTR1A/ACTB filament and consists of an actin-related filament composed of a shoulder domain, a pointed end and a barbed end. Its length is defined by its flexible shoulder domain. The soulder is composed of 2 DCTN1 subunits, 4 DCTN2 and 2 DCTN3. The 4 DCNT2 (via N-terminus) bind the ACTR1A filament and act as molecular rulers to determine the length. The pointed end is important for binding dynein-dynactin cargo adapters. Consists of 4 subunits: ACTR10, DCNT4, DCTN5 and DCTN6. The barbed end is composed of a CAPZA1:CAPZB heterodimers, which binds ACTR1A/ACTB filament and dynactin and stabilizes dynactin. Interacts with ATP7B, but not ATP7A, in a copper-dependent manner. Interacts with ANK2; this interaction is required for localization at costameres. Interacts with N4BP2L1.</text>
</comment>
<reference evidence="15" key="1">
    <citation type="submission" date="2023-10" db="EMBL/GenBank/DDBJ databases">
        <title>Genome assembly of Pristionchus species.</title>
        <authorList>
            <person name="Yoshida K."/>
            <person name="Sommer R.J."/>
        </authorList>
    </citation>
    <scope>NUCLEOTIDE SEQUENCE</scope>
    <source>
        <strain evidence="15">RS0144</strain>
    </source>
</reference>
<dbReference type="GO" id="GO:0001725">
    <property type="term" value="C:stress fiber"/>
    <property type="evidence" value="ECO:0007669"/>
    <property type="project" value="UniProtKB-SubCell"/>
</dbReference>
<gene>
    <name evidence="15" type="ORF">PENTCL1PPCAC_18035</name>
</gene>
<protein>
    <recommendedName>
        <fullName evidence="13">Dynactin subunit 4</fullName>
    </recommendedName>
</protein>
<evidence type="ECO:0000256" key="3">
    <source>
        <dbReference type="ARBA" id="ARBA00004544"/>
    </source>
</evidence>
<evidence type="ECO:0000313" key="16">
    <source>
        <dbReference type="Proteomes" id="UP001432027"/>
    </source>
</evidence>
<keyword evidence="9" id="KW-0007">Acetylation</keyword>
<keyword evidence="7" id="KW-0597">Phosphoprotein</keyword>
<evidence type="ECO:0000256" key="12">
    <source>
        <dbReference type="ARBA" id="ARBA00034776"/>
    </source>
</evidence>
<dbReference type="InterPro" id="IPR008603">
    <property type="entry name" value="DCTN4"/>
</dbReference>
<evidence type="ECO:0000256" key="14">
    <source>
        <dbReference type="ARBA" id="ARBA00093507"/>
    </source>
</evidence>
<keyword evidence="6" id="KW-1017">Isopeptide bond</keyword>
<dbReference type="Pfam" id="PF05502">
    <property type="entry name" value="Dynactin_p62"/>
    <property type="match status" value="2"/>
</dbReference>
<dbReference type="EMBL" id="BTSX01000004">
    <property type="protein sequence ID" value="GMS95860.1"/>
    <property type="molecule type" value="Genomic_DNA"/>
</dbReference>
<name>A0AAV5TNA0_9BILA</name>
<evidence type="ECO:0000256" key="10">
    <source>
        <dbReference type="ARBA" id="ARBA00023054"/>
    </source>
</evidence>
<proteinExistence type="inferred from homology"/>
<keyword evidence="8" id="KW-0832">Ubl conjugation</keyword>
<comment type="caution">
    <text evidence="15">The sequence shown here is derived from an EMBL/GenBank/DDBJ whole genome shotgun (WGS) entry which is preliminary data.</text>
</comment>
<dbReference type="GO" id="GO:0005869">
    <property type="term" value="C:dynactin complex"/>
    <property type="evidence" value="ECO:0007669"/>
    <property type="project" value="InterPro"/>
</dbReference>
<evidence type="ECO:0000256" key="11">
    <source>
        <dbReference type="ARBA" id="ARBA00023212"/>
    </source>
</evidence>
<evidence type="ECO:0000256" key="6">
    <source>
        <dbReference type="ARBA" id="ARBA00022499"/>
    </source>
</evidence>
<comment type="similarity">
    <text evidence="12">Belongs to the dynactin subunit 4 family.</text>
</comment>
<dbReference type="GO" id="GO:0030016">
    <property type="term" value="C:myofibril"/>
    <property type="evidence" value="ECO:0007669"/>
    <property type="project" value="UniProtKB-SubCell"/>
</dbReference>
<evidence type="ECO:0000256" key="8">
    <source>
        <dbReference type="ARBA" id="ARBA00022843"/>
    </source>
</evidence>
<organism evidence="15 16">
    <name type="scientific">Pristionchus entomophagus</name>
    <dbReference type="NCBI Taxonomy" id="358040"/>
    <lineage>
        <taxon>Eukaryota</taxon>
        <taxon>Metazoa</taxon>
        <taxon>Ecdysozoa</taxon>
        <taxon>Nematoda</taxon>
        <taxon>Chromadorea</taxon>
        <taxon>Rhabditida</taxon>
        <taxon>Rhabditina</taxon>
        <taxon>Diplogasteromorpha</taxon>
        <taxon>Diplogasteroidea</taxon>
        <taxon>Neodiplogasteridae</taxon>
        <taxon>Pristionchus</taxon>
    </lineage>
</organism>
<dbReference type="PANTHER" id="PTHR13034:SF2">
    <property type="entry name" value="DYNACTIN SUBUNIT 4"/>
    <property type="match status" value="1"/>
</dbReference>
<dbReference type="GO" id="GO:0005813">
    <property type="term" value="C:centrosome"/>
    <property type="evidence" value="ECO:0007669"/>
    <property type="project" value="UniProtKB-SubCell"/>
</dbReference>
<evidence type="ECO:0000256" key="1">
    <source>
        <dbReference type="ARBA" id="ARBA00004300"/>
    </source>
</evidence>
<dbReference type="Proteomes" id="UP001432027">
    <property type="component" value="Unassembled WGS sequence"/>
</dbReference>
<dbReference type="AlphaFoldDB" id="A0AAV5TNA0"/>
<keyword evidence="16" id="KW-1185">Reference proteome</keyword>
<evidence type="ECO:0000256" key="7">
    <source>
        <dbReference type="ARBA" id="ARBA00022553"/>
    </source>
</evidence>
<comment type="subcellular location">
    <subcellularLocation>
        <location evidence="3">Cytoplasm</location>
        <location evidence="3">Cell cortex</location>
    </subcellularLocation>
    <subcellularLocation>
        <location evidence="1">Cytoplasm</location>
        <location evidence="1">Cytoskeleton</location>
        <location evidence="1">Microtubule organizing center</location>
        <location evidence="1">Centrosome</location>
    </subcellularLocation>
    <subcellularLocation>
        <location evidence="2">Cytoplasm</location>
        <location evidence="2">Cytoskeleton</location>
        <location evidence="2">Stress fiber</location>
    </subcellularLocation>
    <subcellularLocation>
        <location evidence="4">Cytoplasm</location>
        <location evidence="4">Myofibril</location>
    </subcellularLocation>
</comment>
<dbReference type="GO" id="GO:0005938">
    <property type="term" value="C:cell cortex"/>
    <property type="evidence" value="ECO:0007669"/>
    <property type="project" value="UniProtKB-SubCell"/>
</dbReference>
<evidence type="ECO:0000313" key="15">
    <source>
        <dbReference type="EMBL" id="GMS95860.1"/>
    </source>
</evidence>
<evidence type="ECO:0000256" key="2">
    <source>
        <dbReference type="ARBA" id="ARBA00004529"/>
    </source>
</evidence>
<evidence type="ECO:0000256" key="13">
    <source>
        <dbReference type="ARBA" id="ARBA00034864"/>
    </source>
</evidence>
<evidence type="ECO:0000256" key="9">
    <source>
        <dbReference type="ARBA" id="ARBA00022990"/>
    </source>
</evidence>